<dbReference type="Proteomes" id="UP000616724">
    <property type="component" value="Unassembled WGS sequence"/>
</dbReference>
<feature type="transmembrane region" description="Helical" evidence="7">
    <location>
        <begin position="59"/>
        <end position="79"/>
    </location>
</feature>
<evidence type="ECO:0000259" key="8">
    <source>
        <dbReference type="PROSITE" id="PS50850"/>
    </source>
</evidence>
<feature type="domain" description="Major facilitator superfamily (MFS) profile" evidence="8">
    <location>
        <begin position="25"/>
        <end position="415"/>
    </location>
</feature>
<dbReference type="PROSITE" id="PS50850">
    <property type="entry name" value="MFS"/>
    <property type="match status" value="1"/>
</dbReference>
<feature type="transmembrane region" description="Helical" evidence="7">
    <location>
        <begin position="236"/>
        <end position="260"/>
    </location>
</feature>
<sequence length="425" mass="44657">MATDDRLQADDRQASGADPPPLGAAFWRLWTSSALSNLADGIFKVALPLVAIRFTDSPALIAGLTFALTLPWLVFALPAGALADRLDRRRAMLGANVVRAVLLAVLTLAVVTGAGSIWVLYAVAVCAGVTETIYDTSAQSILPQVVPRDRLSRANGRLHAAELTANEFVGPPVGGFLVAAGVALAFIAPVALWAAAVVALLLVRGSFRIERERRTTMRADIAEGLRFLWRHRLLRTLAAMVGVFNFAGSATWAVLVLYAVGPGSAMGLSEPAYGLLLTATAAGSLLGSLVADRAERLLGRSRAIALTIFTGALFVGAPALTADPFAIGAMFFVGGVSIAVWNVITVSLRQRITPDRLLGRLNSAYRLLAWGTMPLGAAAGGLLAQFLGLRAVFAVMALLVLVRIAGMAVVNDRAMDEAERAADHS</sequence>
<feature type="transmembrane region" description="Helical" evidence="7">
    <location>
        <begin position="100"/>
        <end position="121"/>
    </location>
</feature>
<keyword evidence="10" id="KW-1185">Reference proteome</keyword>
<feature type="transmembrane region" description="Helical" evidence="7">
    <location>
        <begin position="326"/>
        <end position="346"/>
    </location>
</feature>
<dbReference type="Gene3D" id="1.20.1250.20">
    <property type="entry name" value="MFS general substrate transporter like domains"/>
    <property type="match status" value="1"/>
</dbReference>
<dbReference type="PANTHER" id="PTHR23513:SF6">
    <property type="entry name" value="MAJOR FACILITATOR SUPERFAMILY ASSOCIATED DOMAIN-CONTAINING PROTEIN"/>
    <property type="match status" value="1"/>
</dbReference>
<dbReference type="Pfam" id="PF05977">
    <property type="entry name" value="MFS_3"/>
    <property type="match status" value="1"/>
</dbReference>
<dbReference type="CDD" id="cd06173">
    <property type="entry name" value="MFS_MefA_like"/>
    <property type="match status" value="1"/>
</dbReference>
<dbReference type="AlphaFoldDB" id="A0A8J3W9F9"/>
<evidence type="ECO:0000256" key="4">
    <source>
        <dbReference type="ARBA" id="ARBA00022692"/>
    </source>
</evidence>
<protein>
    <submittedName>
        <fullName evidence="9">MFS transporter</fullName>
    </submittedName>
</protein>
<feature type="transmembrane region" description="Helical" evidence="7">
    <location>
        <begin position="303"/>
        <end position="320"/>
    </location>
</feature>
<evidence type="ECO:0000256" key="6">
    <source>
        <dbReference type="ARBA" id="ARBA00023136"/>
    </source>
</evidence>
<feature type="transmembrane region" description="Helical" evidence="7">
    <location>
        <begin position="367"/>
        <end position="386"/>
    </location>
</feature>
<comment type="caution">
    <text evidence="9">The sequence shown here is derived from an EMBL/GenBank/DDBJ whole genome shotgun (WGS) entry which is preliminary data.</text>
</comment>
<proteinExistence type="predicted"/>
<dbReference type="RefSeq" id="WP_203895364.1">
    <property type="nucleotide sequence ID" value="NZ_BOOH01000066.1"/>
</dbReference>
<keyword evidence="2" id="KW-0813">Transport</keyword>
<dbReference type="EMBL" id="BOOH01000066">
    <property type="protein sequence ID" value="GIH80960.1"/>
    <property type="molecule type" value="Genomic_DNA"/>
</dbReference>
<reference evidence="9 10" key="1">
    <citation type="submission" date="2021-01" db="EMBL/GenBank/DDBJ databases">
        <title>Whole genome shotgun sequence of Planobispora longispora NBRC 13918.</title>
        <authorList>
            <person name="Komaki H."/>
            <person name="Tamura T."/>
        </authorList>
    </citation>
    <scope>NUCLEOTIDE SEQUENCE [LARGE SCALE GENOMIC DNA]</scope>
    <source>
        <strain evidence="9 10">NBRC 13918</strain>
    </source>
</reference>
<evidence type="ECO:0000256" key="2">
    <source>
        <dbReference type="ARBA" id="ARBA00022448"/>
    </source>
</evidence>
<dbReference type="GO" id="GO:0005886">
    <property type="term" value="C:plasma membrane"/>
    <property type="evidence" value="ECO:0007669"/>
    <property type="project" value="UniProtKB-SubCell"/>
</dbReference>
<keyword evidence="6 7" id="KW-0472">Membrane</keyword>
<evidence type="ECO:0000256" key="1">
    <source>
        <dbReference type="ARBA" id="ARBA00004651"/>
    </source>
</evidence>
<feature type="transmembrane region" description="Helical" evidence="7">
    <location>
        <begin position="272"/>
        <end position="291"/>
    </location>
</feature>
<comment type="subcellular location">
    <subcellularLocation>
        <location evidence="1">Cell membrane</location>
        <topology evidence="1">Multi-pass membrane protein</topology>
    </subcellularLocation>
</comment>
<evidence type="ECO:0000256" key="5">
    <source>
        <dbReference type="ARBA" id="ARBA00022989"/>
    </source>
</evidence>
<keyword evidence="5 7" id="KW-1133">Transmembrane helix</keyword>
<dbReference type="GO" id="GO:0022857">
    <property type="term" value="F:transmembrane transporter activity"/>
    <property type="evidence" value="ECO:0007669"/>
    <property type="project" value="InterPro"/>
</dbReference>
<dbReference type="InterPro" id="IPR020846">
    <property type="entry name" value="MFS_dom"/>
</dbReference>
<dbReference type="InterPro" id="IPR036259">
    <property type="entry name" value="MFS_trans_sf"/>
</dbReference>
<keyword evidence="4 7" id="KW-0812">Transmembrane</keyword>
<evidence type="ECO:0000256" key="3">
    <source>
        <dbReference type="ARBA" id="ARBA00022475"/>
    </source>
</evidence>
<keyword evidence="3" id="KW-1003">Cell membrane</keyword>
<dbReference type="SUPFAM" id="SSF103473">
    <property type="entry name" value="MFS general substrate transporter"/>
    <property type="match status" value="1"/>
</dbReference>
<dbReference type="PANTHER" id="PTHR23513">
    <property type="entry name" value="INTEGRAL MEMBRANE EFFLUX PROTEIN-RELATED"/>
    <property type="match status" value="1"/>
</dbReference>
<feature type="transmembrane region" description="Helical" evidence="7">
    <location>
        <begin position="176"/>
        <end position="203"/>
    </location>
</feature>
<evidence type="ECO:0000313" key="10">
    <source>
        <dbReference type="Proteomes" id="UP000616724"/>
    </source>
</evidence>
<accession>A0A8J3W9F9</accession>
<gene>
    <name evidence="9" type="ORF">Plo01_73890</name>
</gene>
<organism evidence="9 10">
    <name type="scientific">Planobispora longispora</name>
    <dbReference type="NCBI Taxonomy" id="28887"/>
    <lineage>
        <taxon>Bacteria</taxon>
        <taxon>Bacillati</taxon>
        <taxon>Actinomycetota</taxon>
        <taxon>Actinomycetes</taxon>
        <taxon>Streptosporangiales</taxon>
        <taxon>Streptosporangiaceae</taxon>
        <taxon>Planobispora</taxon>
    </lineage>
</organism>
<evidence type="ECO:0000313" key="9">
    <source>
        <dbReference type="EMBL" id="GIH80960.1"/>
    </source>
</evidence>
<evidence type="ECO:0000256" key="7">
    <source>
        <dbReference type="SAM" id="Phobius"/>
    </source>
</evidence>
<name>A0A8J3W9F9_9ACTN</name>
<dbReference type="InterPro" id="IPR010290">
    <property type="entry name" value="TM_effector"/>
</dbReference>
<feature type="transmembrane region" description="Helical" evidence="7">
    <location>
        <begin position="392"/>
        <end position="410"/>
    </location>
</feature>